<evidence type="ECO:0000313" key="2">
    <source>
        <dbReference type="Proteomes" id="UP000198806"/>
    </source>
</evidence>
<evidence type="ECO:0000313" key="1">
    <source>
        <dbReference type="EMBL" id="SFO61166.1"/>
    </source>
</evidence>
<accession>A0A1I5ILU5</accession>
<gene>
    <name evidence="1" type="ORF">SAMN04489757_14718</name>
</gene>
<dbReference type="RefSeq" id="WP_091688616.1">
    <property type="nucleotide sequence ID" value="NZ_BAABFM010000078.1"/>
</dbReference>
<dbReference type="EMBL" id="FOWD01000047">
    <property type="protein sequence ID" value="SFO61166.1"/>
    <property type="molecule type" value="Genomic_DNA"/>
</dbReference>
<name>A0A1I5ILU5_9FIRM</name>
<proteinExistence type="predicted"/>
<sequence length="140" mass="16164">MRRYTFFCLITFVILMIAITACRKQEESAVNSFDFDEIIIEYHIRQGEKEEIKITNSTILDEIYKAYVSIDISQNATSEPMGFPRFLVIFQKDDSYVADWSIDSSQITSGSQLGLGNYKITDEEFLYDYISDVFSSAINK</sequence>
<reference evidence="1 2" key="1">
    <citation type="submission" date="2016-10" db="EMBL/GenBank/DDBJ databases">
        <authorList>
            <person name="de Groot N.N."/>
        </authorList>
    </citation>
    <scope>NUCLEOTIDE SEQUENCE [LARGE SCALE GENOMIC DNA]</scope>
    <source>
        <strain evidence="1 2">DSM 1283</strain>
    </source>
</reference>
<keyword evidence="2" id="KW-1185">Reference proteome</keyword>
<dbReference type="Proteomes" id="UP000198806">
    <property type="component" value="Unassembled WGS sequence"/>
</dbReference>
<dbReference type="PROSITE" id="PS51257">
    <property type="entry name" value="PROKAR_LIPOPROTEIN"/>
    <property type="match status" value="1"/>
</dbReference>
<protein>
    <submittedName>
        <fullName evidence="1">Uncharacterized protein</fullName>
    </submittedName>
</protein>
<organism evidence="1 2">
    <name type="scientific">Anaerocolumna aminovalerica</name>
    <dbReference type="NCBI Taxonomy" id="1527"/>
    <lineage>
        <taxon>Bacteria</taxon>
        <taxon>Bacillati</taxon>
        <taxon>Bacillota</taxon>
        <taxon>Clostridia</taxon>
        <taxon>Lachnospirales</taxon>
        <taxon>Lachnospiraceae</taxon>
        <taxon>Anaerocolumna</taxon>
    </lineage>
</organism>
<dbReference type="AlphaFoldDB" id="A0A1I5ILU5"/>